<dbReference type="Pfam" id="PF00350">
    <property type="entry name" value="Dynamin_N"/>
    <property type="match status" value="1"/>
</dbReference>
<dbReference type="InterPro" id="IPR045063">
    <property type="entry name" value="Dynamin_N"/>
</dbReference>
<dbReference type="InterPro" id="IPR027417">
    <property type="entry name" value="P-loop_NTPase"/>
</dbReference>
<evidence type="ECO:0000313" key="3">
    <source>
        <dbReference type="Proteomes" id="UP000836841"/>
    </source>
</evidence>
<evidence type="ECO:0000313" key="2">
    <source>
        <dbReference type="EMBL" id="CAH2057119.1"/>
    </source>
</evidence>
<dbReference type="AlphaFoldDB" id="A0AAU9S313"/>
<dbReference type="PANTHER" id="PTHR11566:SF173">
    <property type="entry name" value="DYNAMIN-RELATED PROTEIN 4C"/>
    <property type="match status" value="1"/>
</dbReference>
<gene>
    <name evidence="2" type="ORF">TAV2_LOCUS12092</name>
</gene>
<proteinExistence type="predicted"/>
<keyword evidence="3" id="KW-1185">Reference proteome</keyword>
<name>A0AAU9S313_THLAR</name>
<protein>
    <recommendedName>
        <fullName evidence="1">Dynamin N-terminal domain-containing protein</fullName>
    </recommendedName>
</protein>
<dbReference type="PANTHER" id="PTHR11566">
    <property type="entry name" value="DYNAMIN"/>
    <property type="match status" value="1"/>
</dbReference>
<dbReference type="InterPro" id="IPR022812">
    <property type="entry name" value="Dynamin"/>
</dbReference>
<dbReference type="GO" id="GO:0003924">
    <property type="term" value="F:GTPase activity"/>
    <property type="evidence" value="ECO:0007669"/>
    <property type="project" value="TreeGrafter"/>
</dbReference>
<dbReference type="GO" id="GO:0016020">
    <property type="term" value="C:membrane"/>
    <property type="evidence" value="ECO:0007669"/>
    <property type="project" value="TreeGrafter"/>
</dbReference>
<accession>A0AAU9S313</accession>
<organism evidence="2 3">
    <name type="scientific">Thlaspi arvense</name>
    <name type="common">Field penny-cress</name>
    <dbReference type="NCBI Taxonomy" id="13288"/>
    <lineage>
        <taxon>Eukaryota</taxon>
        <taxon>Viridiplantae</taxon>
        <taxon>Streptophyta</taxon>
        <taxon>Embryophyta</taxon>
        <taxon>Tracheophyta</taxon>
        <taxon>Spermatophyta</taxon>
        <taxon>Magnoliopsida</taxon>
        <taxon>eudicotyledons</taxon>
        <taxon>Gunneridae</taxon>
        <taxon>Pentapetalae</taxon>
        <taxon>rosids</taxon>
        <taxon>malvids</taxon>
        <taxon>Brassicales</taxon>
        <taxon>Brassicaceae</taxon>
        <taxon>Thlaspideae</taxon>
        <taxon>Thlaspi</taxon>
    </lineage>
</organism>
<comment type="caution">
    <text evidence="2">The sequence shown here is derived from an EMBL/GenBank/DDBJ whole genome shotgun (WGS) entry which is preliminary data.</text>
</comment>
<dbReference type="EMBL" id="CAJVSB020000642">
    <property type="protein sequence ID" value="CAH2057119.1"/>
    <property type="molecule type" value="Genomic_DNA"/>
</dbReference>
<reference evidence="2 3" key="1">
    <citation type="submission" date="2022-03" db="EMBL/GenBank/DDBJ databases">
        <authorList>
            <person name="Nunn A."/>
            <person name="Chopra R."/>
            <person name="Nunn A."/>
            <person name="Contreras Garrido A."/>
        </authorList>
    </citation>
    <scope>NUCLEOTIDE SEQUENCE [LARGE SCALE GENOMIC DNA]</scope>
</reference>
<evidence type="ECO:0000259" key="1">
    <source>
        <dbReference type="Pfam" id="PF00350"/>
    </source>
</evidence>
<dbReference type="GO" id="GO:0005737">
    <property type="term" value="C:cytoplasm"/>
    <property type="evidence" value="ECO:0007669"/>
    <property type="project" value="TreeGrafter"/>
</dbReference>
<dbReference type="Gene3D" id="3.40.50.300">
    <property type="entry name" value="P-loop containing nucleotide triphosphate hydrolases"/>
    <property type="match status" value="1"/>
</dbReference>
<dbReference type="Proteomes" id="UP000836841">
    <property type="component" value="Unassembled WGS sequence"/>
</dbReference>
<feature type="domain" description="Dynamin N-terminal" evidence="1">
    <location>
        <begin position="48"/>
        <end position="121"/>
    </location>
</feature>
<sequence>MDSQAEVKSENKCNGDVNIDAKLLGLALEQTPLPLATSHQPPLIMVPLIMRLHHHSSPCPNLRLEFNNKTVHTDDAHIAEAIKDATNEIAGAGKGISNTPLTLIVEKMGVPDLTMIDLPGSQGSLFMANPKISTSKYLQL</sequence>
<dbReference type="SUPFAM" id="SSF52540">
    <property type="entry name" value="P-loop containing nucleoside triphosphate hydrolases"/>
    <property type="match status" value="1"/>
</dbReference>
<dbReference type="GO" id="GO:0008017">
    <property type="term" value="F:microtubule binding"/>
    <property type="evidence" value="ECO:0007669"/>
    <property type="project" value="TreeGrafter"/>
</dbReference>
<dbReference type="GO" id="GO:0005874">
    <property type="term" value="C:microtubule"/>
    <property type="evidence" value="ECO:0007669"/>
    <property type="project" value="TreeGrafter"/>
</dbReference>